<evidence type="ECO:0000256" key="4">
    <source>
        <dbReference type="ARBA" id="ARBA00022915"/>
    </source>
</evidence>
<keyword evidence="5 7" id="KW-0457">Lysine biosynthesis</keyword>
<dbReference type="STRING" id="1123384.AJ81_03290"/>
<reference evidence="9 10" key="1">
    <citation type="submission" date="2014-01" db="EMBL/GenBank/DDBJ databases">
        <title>Genome sequencing of Thermotog hypogea.</title>
        <authorList>
            <person name="Zhang X."/>
            <person name="Alvare G."/>
            <person name="Fristensky B."/>
            <person name="Chen L."/>
            <person name="Suen T."/>
            <person name="Chen Q."/>
            <person name="Ma K."/>
        </authorList>
    </citation>
    <scope>NUCLEOTIDE SEQUENCE [LARGE SCALE GENOMIC DNA]</scope>
    <source>
        <strain evidence="9 10">DSM 11164</strain>
    </source>
</reference>
<dbReference type="NCBIfam" id="TIGR03532">
    <property type="entry name" value="DapD_Ac"/>
    <property type="match status" value="1"/>
</dbReference>
<dbReference type="InterPro" id="IPR011004">
    <property type="entry name" value="Trimer_LpxA-like_sf"/>
</dbReference>
<dbReference type="Gene3D" id="3.30.70.250">
    <property type="entry name" value="Malonyl-CoA ACP transacylase, ACP-binding"/>
    <property type="match status" value="1"/>
</dbReference>
<keyword evidence="2 7" id="KW-0808">Transferase</keyword>
<dbReference type="Proteomes" id="UP000077469">
    <property type="component" value="Chromosome"/>
</dbReference>
<accession>A0A0X1KQ08</accession>
<dbReference type="GO" id="GO:0019877">
    <property type="term" value="P:diaminopimelate biosynthetic process"/>
    <property type="evidence" value="ECO:0007669"/>
    <property type="project" value="UniProtKB-UniRule"/>
</dbReference>
<feature type="domain" description="2,3,4,5-tetrahydropyridine-2,6-dicarboxylate N-acetyltransferase N-terminal" evidence="8">
    <location>
        <begin position="6"/>
        <end position="86"/>
    </location>
</feature>
<evidence type="ECO:0000256" key="5">
    <source>
        <dbReference type="ARBA" id="ARBA00023154"/>
    </source>
</evidence>
<dbReference type="Pfam" id="PF08503">
    <property type="entry name" value="DapH_N"/>
    <property type="match status" value="1"/>
</dbReference>
<dbReference type="PANTHER" id="PTHR43300:SF10">
    <property type="entry name" value="2,3,4,5-TETRAHYDROPYRIDINE-2,6-DICARBOXYLATE N-ACETYLTRANSFERASE"/>
    <property type="match status" value="1"/>
</dbReference>
<evidence type="ECO:0000256" key="6">
    <source>
        <dbReference type="ARBA" id="ARBA00023315"/>
    </source>
</evidence>
<dbReference type="Pfam" id="PF14602">
    <property type="entry name" value="Hexapep_2"/>
    <property type="match status" value="1"/>
</dbReference>
<dbReference type="InterPro" id="IPR001451">
    <property type="entry name" value="Hexapep"/>
</dbReference>
<dbReference type="PATRIC" id="fig|1123384.7.peg.641"/>
<protein>
    <recommendedName>
        <fullName evidence="7">2,3,4,5-tetrahydropyridine-2,6-dicarboxylate N-acetyltransferase</fullName>
        <ecNumber evidence="7">2.3.1.89</ecNumber>
    </recommendedName>
    <alternativeName>
        <fullName evidence="7">Tetrahydrodipicolinate N-acetyltransferase</fullName>
        <shortName evidence="7">THP acetyltransferase</shortName>
        <shortName evidence="7">Tetrahydropicolinate acetylase</shortName>
    </alternativeName>
</protein>
<comment type="pathway">
    <text evidence="7">Amino-acid biosynthesis; L-lysine biosynthesis via DAP pathway; LL-2,6-diaminopimelate from (S)-tetrahydrodipicolinate (acetylase route): step 1/3.</text>
</comment>
<keyword evidence="4 7" id="KW-0220">Diaminopimelate biosynthesis</keyword>
<comment type="function">
    <text evidence="7">Catalyzes the transfer of an acetyl group from acetyl-CoA to tetrahydrodipicolinate.</text>
</comment>
<evidence type="ECO:0000256" key="1">
    <source>
        <dbReference type="ARBA" id="ARBA00022605"/>
    </source>
</evidence>
<keyword evidence="3 7" id="KW-0677">Repeat</keyword>
<evidence type="ECO:0000256" key="3">
    <source>
        <dbReference type="ARBA" id="ARBA00022737"/>
    </source>
</evidence>
<evidence type="ECO:0000313" key="9">
    <source>
        <dbReference type="EMBL" id="AJC73395.1"/>
    </source>
</evidence>
<dbReference type="RefSeq" id="WP_031504040.1">
    <property type="nucleotide sequence ID" value="NC_022795.1"/>
</dbReference>
<organism evidence="9 10">
    <name type="scientific">Pseudothermotoga hypogea DSM 11164 = NBRC 106472</name>
    <dbReference type="NCBI Taxonomy" id="1123384"/>
    <lineage>
        <taxon>Bacteria</taxon>
        <taxon>Thermotogati</taxon>
        <taxon>Thermotogota</taxon>
        <taxon>Thermotogae</taxon>
        <taxon>Thermotogales</taxon>
        <taxon>Thermotogaceae</taxon>
        <taxon>Pseudothermotoga</taxon>
    </lineage>
</organism>
<dbReference type="InterPro" id="IPR050179">
    <property type="entry name" value="Trans_hexapeptide_repeat"/>
</dbReference>
<dbReference type="GO" id="GO:0047200">
    <property type="term" value="F:tetrahydrodipicolinate N-acetyltransferase activity"/>
    <property type="evidence" value="ECO:0007669"/>
    <property type="project" value="UniProtKB-UniRule"/>
</dbReference>
<dbReference type="InterPro" id="IPR018357">
    <property type="entry name" value="Hexapep_transf_CS"/>
</dbReference>
<sequence>MDFQSTEQLIELISKSKKRTSVLAFVKGRLDEVDFSAVRFFGNRDFGIVVADYEDFKKLIENHRDQIEDFYVQVSARNSALPLADLTKYNARIEPGAIIRDMVKIGDGAVIMMGAVINVGAVIGERTMIDMNAVIGARAIVGRNCHVGAGAVIAGVLEPPSATPVIVEDDVIIGANAVVLEGVRIGRGAVVAAGAVVINDVEPYTVVAGVPARFVKKVDEKTKEKTKIVEALRHLNTLLG</sequence>
<dbReference type="Pfam" id="PF00132">
    <property type="entry name" value="Hexapep"/>
    <property type="match status" value="1"/>
</dbReference>
<dbReference type="EMBL" id="CP007141">
    <property type="protein sequence ID" value="AJC73395.1"/>
    <property type="molecule type" value="Genomic_DNA"/>
</dbReference>
<name>A0A0X1KQ08_9THEM</name>
<comment type="catalytic activity">
    <reaction evidence="7">
        <text>(S)-2,3,4,5-tetrahydrodipicolinate + acetyl-CoA + H2O = L-2-acetamido-6-oxoheptanedioate + CoA</text>
        <dbReference type="Rhea" id="RHEA:13085"/>
        <dbReference type="ChEBI" id="CHEBI:15377"/>
        <dbReference type="ChEBI" id="CHEBI:16845"/>
        <dbReference type="ChEBI" id="CHEBI:57287"/>
        <dbReference type="ChEBI" id="CHEBI:57288"/>
        <dbReference type="ChEBI" id="CHEBI:58117"/>
        <dbReference type="EC" id="2.3.1.89"/>
    </reaction>
</comment>
<dbReference type="UniPathway" id="UPA00034">
    <property type="reaction ID" value="UER00022"/>
</dbReference>
<dbReference type="OrthoDB" id="9788080at2"/>
<dbReference type="SUPFAM" id="SSF51161">
    <property type="entry name" value="Trimeric LpxA-like enzymes"/>
    <property type="match status" value="1"/>
</dbReference>
<gene>
    <name evidence="7" type="primary">dapH</name>
    <name evidence="9" type="ORF">AJ81_03290</name>
</gene>
<dbReference type="CDD" id="cd03350">
    <property type="entry name" value="LbH_THP_succinylT"/>
    <property type="match status" value="1"/>
</dbReference>
<keyword evidence="6 7" id="KW-0012">Acyltransferase</keyword>
<evidence type="ECO:0000256" key="7">
    <source>
        <dbReference type="HAMAP-Rule" id="MF_01691"/>
    </source>
</evidence>
<evidence type="ECO:0000256" key="2">
    <source>
        <dbReference type="ARBA" id="ARBA00022679"/>
    </source>
</evidence>
<dbReference type="HAMAP" id="MF_01691">
    <property type="entry name" value="DapH"/>
    <property type="match status" value="1"/>
</dbReference>
<evidence type="ECO:0000259" key="8">
    <source>
        <dbReference type="Pfam" id="PF08503"/>
    </source>
</evidence>
<dbReference type="AlphaFoldDB" id="A0A0X1KQ08"/>
<dbReference type="PANTHER" id="PTHR43300">
    <property type="entry name" value="ACETYLTRANSFERASE"/>
    <property type="match status" value="1"/>
</dbReference>
<dbReference type="EC" id="2.3.1.89" evidence="7"/>
<keyword evidence="10" id="KW-1185">Reference proteome</keyword>
<proteinExistence type="inferred from homology"/>
<dbReference type="InterPro" id="IPR013710">
    <property type="entry name" value="DapH_N"/>
</dbReference>
<dbReference type="GO" id="GO:0009089">
    <property type="term" value="P:lysine biosynthetic process via diaminopimelate"/>
    <property type="evidence" value="ECO:0007669"/>
    <property type="project" value="UniProtKB-UniRule"/>
</dbReference>
<keyword evidence="1 7" id="KW-0028">Amino-acid biosynthesis</keyword>
<dbReference type="PaxDb" id="1123384-AJ81_03290"/>
<evidence type="ECO:0000313" key="10">
    <source>
        <dbReference type="Proteomes" id="UP000077469"/>
    </source>
</evidence>
<dbReference type="InterPro" id="IPR019873">
    <property type="entry name" value="DapH"/>
</dbReference>
<comment type="similarity">
    <text evidence="7">Belongs to the transferase hexapeptide repeat family. DapH subfamily.</text>
</comment>
<dbReference type="PROSITE" id="PS00101">
    <property type="entry name" value="HEXAPEP_TRANSFERASES"/>
    <property type="match status" value="1"/>
</dbReference>
<dbReference type="Gene3D" id="2.160.10.10">
    <property type="entry name" value="Hexapeptide repeat proteins"/>
    <property type="match status" value="1"/>
</dbReference>
<dbReference type="KEGG" id="phy:AJ81_03290"/>